<protein>
    <submittedName>
        <fullName evidence="2">Thioredoxin H-type</fullName>
    </submittedName>
</protein>
<comment type="caution">
    <text evidence="2">The sequence shown here is derived from an EMBL/GenBank/DDBJ whole genome shotgun (WGS) entry which is preliminary data.</text>
</comment>
<dbReference type="OrthoDB" id="69150at2759"/>
<evidence type="ECO:0000313" key="2">
    <source>
        <dbReference type="EMBL" id="KAE8687844.1"/>
    </source>
</evidence>
<feature type="region of interest" description="Disordered" evidence="1">
    <location>
        <begin position="100"/>
        <end position="120"/>
    </location>
</feature>
<evidence type="ECO:0000313" key="3">
    <source>
        <dbReference type="Proteomes" id="UP000436088"/>
    </source>
</evidence>
<dbReference type="AlphaFoldDB" id="A0A6A2Z780"/>
<dbReference type="PANTHER" id="PTHR37736">
    <property type="entry name" value="GLYCINE-RICH PROTEIN"/>
    <property type="match status" value="1"/>
</dbReference>
<evidence type="ECO:0000256" key="1">
    <source>
        <dbReference type="SAM" id="MobiDB-lite"/>
    </source>
</evidence>
<reference evidence="2" key="1">
    <citation type="submission" date="2019-09" db="EMBL/GenBank/DDBJ databases">
        <title>Draft genome information of white flower Hibiscus syriacus.</title>
        <authorList>
            <person name="Kim Y.-M."/>
        </authorList>
    </citation>
    <scope>NUCLEOTIDE SEQUENCE [LARGE SCALE GENOMIC DNA]</scope>
    <source>
        <strain evidence="2">YM2019G1</strain>
    </source>
</reference>
<dbReference type="Proteomes" id="UP000436088">
    <property type="component" value="Unassembled WGS sequence"/>
</dbReference>
<gene>
    <name evidence="2" type="ORF">F3Y22_tig00111008pilonHSYRG00272</name>
</gene>
<dbReference type="EMBL" id="VEPZ02001200">
    <property type="protein sequence ID" value="KAE8687844.1"/>
    <property type="molecule type" value="Genomic_DNA"/>
</dbReference>
<accession>A0A6A2Z780</accession>
<sequence>MVSAAEATVSSDAATSVSDGSLLSFINKRLRALRKKYNRILQMEESLSHCKPFNKEQEVLRSKPAVSALIDELEKLRQPLSAAVFEEISLALQRQTNSLEETTSEAQLDKTEAQEQQSNESDHAIEDLLNLLYFGLLFDVKSKNDFTLTMLTRT</sequence>
<dbReference type="PANTHER" id="PTHR37736:SF1">
    <property type="entry name" value="GLYCINE-RICH PROTEIN"/>
    <property type="match status" value="1"/>
</dbReference>
<name>A0A6A2Z780_HIBSY</name>
<keyword evidence="3" id="KW-1185">Reference proteome</keyword>
<organism evidence="2 3">
    <name type="scientific">Hibiscus syriacus</name>
    <name type="common">Rose of Sharon</name>
    <dbReference type="NCBI Taxonomy" id="106335"/>
    <lineage>
        <taxon>Eukaryota</taxon>
        <taxon>Viridiplantae</taxon>
        <taxon>Streptophyta</taxon>
        <taxon>Embryophyta</taxon>
        <taxon>Tracheophyta</taxon>
        <taxon>Spermatophyta</taxon>
        <taxon>Magnoliopsida</taxon>
        <taxon>eudicotyledons</taxon>
        <taxon>Gunneridae</taxon>
        <taxon>Pentapetalae</taxon>
        <taxon>rosids</taxon>
        <taxon>malvids</taxon>
        <taxon>Malvales</taxon>
        <taxon>Malvaceae</taxon>
        <taxon>Malvoideae</taxon>
        <taxon>Hibiscus</taxon>
    </lineage>
</organism>
<proteinExistence type="predicted"/>